<dbReference type="InterPro" id="IPR036873">
    <property type="entry name" value="Rhodanese-like_dom_sf"/>
</dbReference>
<dbReference type="PANTHER" id="PTHR44086">
    <property type="entry name" value="THIOSULFATE SULFURTRANSFERASE RDL2, MITOCHONDRIAL-RELATED"/>
    <property type="match status" value="1"/>
</dbReference>
<evidence type="ECO:0000313" key="2">
    <source>
        <dbReference type="EMBL" id="PIE31502.1"/>
    </source>
</evidence>
<gene>
    <name evidence="2" type="ORF">CSA56_18155</name>
</gene>
<dbReference type="SUPFAM" id="SSF52821">
    <property type="entry name" value="Rhodanese/Cell cycle control phosphatase"/>
    <property type="match status" value="1"/>
</dbReference>
<dbReference type="EMBL" id="PDSK01000144">
    <property type="protein sequence ID" value="PIE31502.1"/>
    <property type="molecule type" value="Genomic_DNA"/>
</dbReference>
<dbReference type="PROSITE" id="PS50206">
    <property type="entry name" value="RHODANESE_3"/>
    <property type="match status" value="1"/>
</dbReference>
<protein>
    <recommendedName>
        <fullName evidence="1">Rhodanese domain-containing protein</fullName>
    </recommendedName>
</protein>
<proteinExistence type="predicted"/>
<reference evidence="2 3" key="1">
    <citation type="submission" date="2017-10" db="EMBL/GenBank/DDBJ databases">
        <title>Novel microbial diversity and functional potential in the marine mammal oral microbiome.</title>
        <authorList>
            <person name="Dudek N.K."/>
            <person name="Sun C.L."/>
            <person name="Burstein D."/>
            <person name="Kantor R.S."/>
            <person name="Aliaga Goltsman D.S."/>
            <person name="Bik E.M."/>
            <person name="Thomas B.C."/>
            <person name="Banfield J.F."/>
            <person name="Relman D.A."/>
        </authorList>
    </citation>
    <scope>NUCLEOTIDE SEQUENCE [LARGE SCALE GENOMIC DNA]</scope>
    <source>
        <strain evidence="2">DOLJORAL78_47_16</strain>
    </source>
</reference>
<organism evidence="2 3">
    <name type="scientific">candidate division KSB3 bacterium</name>
    <dbReference type="NCBI Taxonomy" id="2044937"/>
    <lineage>
        <taxon>Bacteria</taxon>
        <taxon>candidate division KSB3</taxon>
    </lineage>
</organism>
<dbReference type="Proteomes" id="UP000230821">
    <property type="component" value="Unassembled WGS sequence"/>
</dbReference>
<dbReference type="AlphaFoldDB" id="A0A2G6K941"/>
<dbReference type="Gene3D" id="3.40.250.10">
    <property type="entry name" value="Rhodanese-like domain"/>
    <property type="match status" value="1"/>
</dbReference>
<dbReference type="PANTHER" id="PTHR44086:SF10">
    <property type="entry name" value="THIOSULFATE SULFURTRANSFERASE_RHODANESE-LIKE DOMAIN-CONTAINING PROTEIN 3"/>
    <property type="match status" value="1"/>
</dbReference>
<dbReference type="CDD" id="cd00158">
    <property type="entry name" value="RHOD"/>
    <property type="match status" value="1"/>
</dbReference>
<evidence type="ECO:0000313" key="3">
    <source>
        <dbReference type="Proteomes" id="UP000230821"/>
    </source>
</evidence>
<accession>A0A2G6K941</accession>
<dbReference type="GO" id="GO:0004792">
    <property type="term" value="F:thiosulfate-cyanide sulfurtransferase activity"/>
    <property type="evidence" value="ECO:0007669"/>
    <property type="project" value="TreeGrafter"/>
</dbReference>
<feature type="domain" description="Rhodanese" evidence="1">
    <location>
        <begin position="75"/>
        <end position="165"/>
    </location>
</feature>
<dbReference type="InterPro" id="IPR001763">
    <property type="entry name" value="Rhodanese-like_dom"/>
</dbReference>
<name>A0A2G6K941_9BACT</name>
<sequence length="178" mass="20218">MARRRANNSQKENVMRTKYAVFMVFLAMLGIMSVGCVEQSADKYRVFENSKVLIEDLQARMPQLSVKELQTKLENEEEFTLIDVRTLKEFNSGSIPGAVHISRGLLEFQVEKEFPERTEEIVIYCQKDGRGLLAVEALMRIGYQNVKNLEGGWTAWKDDSFKDAVDGIHHHSDDGGGC</sequence>
<dbReference type="Pfam" id="PF00581">
    <property type="entry name" value="Rhodanese"/>
    <property type="match status" value="1"/>
</dbReference>
<comment type="caution">
    <text evidence="2">The sequence shown here is derived from an EMBL/GenBank/DDBJ whole genome shotgun (WGS) entry which is preliminary data.</text>
</comment>
<evidence type="ECO:0000259" key="1">
    <source>
        <dbReference type="PROSITE" id="PS50206"/>
    </source>
</evidence>
<dbReference type="SMART" id="SM00450">
    <property type="entry name" value="RHOD"/>
    <property type="match status" value="1"/>
</dbReference>